<evidence type="ECO:0000256" key="8">
    <source>
        <dbReference type="ARBA" id="ARBA00022842"/>
    </source>
</evidence>
<dbReference type="Proteomes" id="UP000776983">
    <property type="component" value="Unassembled WGS sequence"/>
</dbReference>
<dbReference type="EMBL" id="JACDXW010000001">
    <property type="protein sequence ID" value="MCB5362756.1"/>
    <property type="molecule type" value="Genomic_DNA"/>
</dbReference>
<evidence type="ECO:0000313" key="13">
    <source>
        <dbReference type="Proteomes" id="UP000776983"/>
    </source>
</evidence>
<comment type="similarity">
    <text evidence="11">Belongs to the ApbE family.</text>
</comment>
<evidence type="ECO:0000256" key="10">
    <source>
        <dbReference type="ARBA" id="ARBA00048540"/>
    </source>
</evidence>
<dbReference type="PANTHER" id="PTHR30040">
    <property type="entry name" value="THIAMINE BIOSYNTHESIS LIPOPROTEIN APBE"/>
    <property type="match status" value="1"/>
</dbReference>
<organism evidence="12 13">
    <name type="scientific">Mesopusillimonas faecipullorum</name>
    <dbReference type="NCBI Taxonomy" id="2755040"/>
    <lineage>
        <taxon>Bacteria</taxon>
        <taxon>Pseudomonadati</taxon>
        <taxon>Pseudomonadota</taxon>
        <taxon>Betaproteobacteria</taxon>
        <taxon>Burkholderiales</taxon>
        <taxon>Alcaligenaceae</taxon>
        <taxon>Mesopusillimonas</taxon>
    </lineage>
</organism>
<evidence type="ECO:0000256" key="7">
    <source>
        <dbReference type="ARBA" id="ARBA00022827"/>
    </source>
</evidence>
<comment type="cofactor">
    <cofactor evidence="1">
        <name>Mg(2+)</name>
        <dbReference type="ChEBI" id="CHEBI:18420"/>
    </cofactor>
</comment>
<accession>A0ABS8C9N2</accession>
<keyword evidence="8 11" id="KW-0460">Magnesium</keyword>
<evidence type="ECO:0000256" key="1">
    <source>
        <dbReference type="ARBA" id="ARBA00001946"/>
    </source>
</evidence>
<dbReference type="EC" id="2.7.1.180" evidence="2 11"/>
<keyword evidence="7 11" id="KW-0274">FAD</keyword>
<protein>
    <recommendedName>
        <fullName evidence="3 11">FAD:protein FMN transferase</fullName>
        <ecNumber evidence="2 11">2.7.1.180</ecNumber>
    </recommendedName>
    <alternativeName>
        <fullName evidence="9 11">Flavin transferase</fullName>
    </alternativeName>
</protein>
<evidence type="ECO:0000256" key="2">
    <source>
        <dbReference type="ARBA" id="ARBA00011955"/>
    </source>
</evidence>
<proteinExistence type="inferred from homology"/>
<dbReference type="Gene3D" id="3.10.520.10">
    <property type="entry name" value="ApbE-like domains"/>
    <property type="match status" value="1"/>
</dbReference>
<gene>
    <name evidence="12" type="ORF">H0484_03170</name>
</gene>
<evidence type="ECO:0000256" key="11">
    <source>
        <dbReference type="PIRNR" id="PIRNR006268"/>
    </source>
</evidence>
<dbReference type="InterPro" id="IPR024932">
    <property type="entry name" value="ApbE"/>
</dbReference>
<dbReference type="Pfam" id="PF02424">
    <property type="entry name" value="ApbE"/>
    <property type="match status" value="1"/>
</dbReference>
<keyword evidence="6 11" id="KW-0479">Metal-binding</keyword>
<evidence type="ECO:0000256" key="3">
    <source>
        <dbReference type="ARBA" id="ARBA00016337"/>
    </source>
</evidence>
<reference evidence="12 13" key="1">
    <citation type="submission" date="2020-07" db="EMBL/GenBank/DDBJ databases">
        <title>Pusillimonas sp. nov., isolated from poultry manure in Taiwan.</title>
        <authorList>
            <person name="Lin S.-Y."/>
            <person name="Tang Y.-S."/>
            <person name="Young C.-C."/>
        </authorList>
    </citation>
    <scope>NUCLEOTIDE SEQUENCE [LARGE SCALE GENOMIC DNA]</scope>
    <source>
        <strain evidence="12 13">CC-YST705</strain>
    </source>
</reference>
<dbReference type="SUPFAM" id="SSF143631">
    <property type="entry name" value="ApbE-like"/>
    <property type="match status" value="1"/>
</dbReference>
<dbReference type="InterPro" id="IPR003374">
    <property type="entry name" value="ApbE-like_sf"/>
</dbReference>
<name>A0ABS8C9N2_9BURK</name>
<evidence type="ECO:0000256" key="9">
    <source>
        <dbReference type="ARBA" id="ARBA00031306"/>
    </source>
</evidence>
<dbReference type="RefSeq" id="WP_226952979.1">
    <property type="nucleotide sequence ID" value="NZ_JACDXW010000001.1"/>
</dbReference>
<dbReference type="PANTHER" id="PTHR30040:SF2">
    <property type="entry name" value="FAD:PROTEIN FMN TRANSFERASE"/>
    <property type="match status" value="1"/>
</dbReference>
<keyword evidence="5 11" id="KW-0808">Transferase</keyword>
<evidence type="ECO:0000256" key="5">
    <source>
        <dbReference type="ARBA" id="ARBA00022679"/>
    </source>
</evidence>
<dbReference type="GO" id="GO:0016740">
    <property type="term" value="F:transferase activity"/>
    <property type="evidence" value="ECO:0007669"/>
    <property type="project" value="UniProtKB-KW"/>
</dbReference>
<keyword evidence="4 11" id="KW-0285">Flavoprotein</keyword>
<evidence type="ECO:0000256" key="4">
    <source>
        <dbReference type="ARBA" id="ARBA00022630"/>
    </source>
</evidence>
<evidence type="ECO:0000256" key="6">
    <source>
        <dbReference type="ARBA" id="ARBA00022723"/>
    </source>
</evidence>
<dbReference type="PIRSF" id="PIRSF006268">
    <property type="entry name" value="ApbE"/>
    <property type="match status" value="1"/>
</dbReference>
<keyword evidence="13" id="KW-1185">Reference proteome</keyword>
<sequence length="317" mass="34476">MGTTWSVQVAGPWQDARLAQAGQPLPGQASTELTQALQAKLDDIIDQMSHWEADSLISRINKAPTGWYQVPEEFFTVVSCAQQVAQATQGAYDPTVGELVALWGFGPHGQPGQLPCDSQLEDARQRSGWQQLHLNAEHRGVWQPGGMSLDFSSIAKGYGVDAMALALEDYGLTNYMVELGGELRAKGRNPSGQPWRLQVEAPGAHHEQAGLPIALDGLSIATSGDYRRFFIVEGQRYAHTLDPRTGRALQNNLACVSVVHSQCMMADALSTALLCMGLENGMAYASKQHLAALFMVRHGEDIAVEWTPSFQRLAHPA</sequence>
<evidence type="ECO:0000313" key="12">
    <source>
        <dbReference type="EMBL" id="MCB5362756.1"/>
    </source>
</evidence>
<comment type="caution">
    <text evidence="12">The sequence shown here is derived from an EMBL/GenBank/DDBJ whole genome shotgun (WGS) entry which is preliminary data.</text>
</comment>
<comment type="catalytic activity">
    <reaction evidence="10 11">
        <text>L-threonyl-[protein] + FAD = FMN-L-threonyl-[protein] + AMP + H(+)</text>
        <dbReference type="Rhea" id="RHEA:36847"/>
        <dbReference type="Rhea" id="RHEA-COMP:11060"/>
        <dbReference type="Rhea" id="RHEA-COMP:11061"/>
        <dbReference type="ChEBI" id="CHEBI:15378"/>
        <dbReference type="ChEBI" id="CHEBI:30013"/>
        <dbReference type="ChEBI" id="CHEBI:57692"/>
        <dbReference type="ChEBI" id="CHEBI:74257"/>
        <dbReference type="ChEBI" id="CHEBI:456215"/>
        <dbReference type="EC" id="2.7.1.180"/>
    </reaction>
</comment>